<evidence type="ECO:0000256" key="12">
    <source>
        <dbReference type="HAMAP-Rule" id="MF_00165"/>
    </source>
</evidence>
<reference evidence="14 15" key="1">
    <citation type="submission" date="2016-10" db="EMBL/GenBank/DDBJ databases">
        <authorList>
            <person name="de Groot N.N."/>
        </authorList>
    </citation>
    <scope>NUCLEOTIDE SEQUENCE [LARGE SCALE GENOMIC DNA]</scope>
    <source>
        <strain evidence="14 15">DSM 15345</strain>
    </source>
</reference>
<dbReference type="FunFam" id="3.40.50.300:FF:000225">
    <property type="entry name" value="Thymidylate kinase"/>
    <property type="match status" value="1"/>
</dbReference>
<evidence type="ECO:0000256" key="11">
    <source>
        <dbReference type="ARBA" id="ARBA00057735"/>
    </source>
</evidence>
<dbReference type="GO" id="GO:0006235">
    <property type="term" value="P:dTTP biosynthetic process"/>
    <property type="evidence" value="ECO:0007669"/>
    <property type="project" value="UniProtKB-UniRule"/>
</dbReference>
<dbReference type="Gene3D" id="3.40.50.300">
    <property type="entry name" value="P-loop containing nucleotide triphosphate hydrolases"/>
    <property type="match status" value="1"/>
</dbReference>
<evidence type="ECO:0000256" key="10">
    <source>
        <dbReference type="ARBA" id="ARBA00048743"/>
    </source>
</evidence>
<name>A0A1H3VFJ9_9RHOB</name>
<comment type="catalytic activity">
    <reaction evidence="10 12">
        <text>dTMP + ATP = dTDP + ADP</text>
        <dbReference type="Rhea" id="RHEA:13517"/>
        <dbReference type="ChEBI" id="CHEBI:30616"/>
        <dbReference type="ChEBI" id="CHEBI:58369"/>
        <dbReference type="ChEBI" id="CHEBI:63528"/>
        <dbReference type="ChEBI" id="CHEBI:456216"/>
        <dbReference type="EC" id="2.7.4.9"/>
    </reaction>
</comment>
<evidence type="ECO:0000313" key="15">
    <source>
        <dbReference type="Proteomes" id="UP000198703"/>
    </source>
</evidence>
<keyword evidence="15" id="KW-1185">Reference proteome</keyword>
<dbReference type="Proteomes" id="UP000198703">
    <property type="component" value="Unassembled WGS sequence"/>
</dbReference>
<organism evidence="14 15">
    <name type="scientific">Rubrimonas cliftonensis</name>
    <dbReference type="NCBI Taxonomy" id="89524"/>
    <lineage>
        <taxon>Bacteria</taxon>
        <taxon>Pseudomonadati</taxon>
        <taxon>Pseudomonadota</taxon>
        <taxon>Alphaproteobacteria</taxon>
        <taxon>Rhodobacterales</taxon>
        <taxon>Paracoccaceae</taxon>
        <taxon>Rubrimonas</taxon>
    </lineage>
</organism>
<evidence type="ECO:0000256" key="2">
    <source>
        <dbReference type="ARBA" id="ARBA00012980"/>
    </source>
</evidence>
<proteinExistence type="inferred from homology"/>
<dbReference type="PANTHER" id="PTHR10344">
    <property type="entry name" value="THYMIDYLATE KINASE"/>
    <property type="match status" value="1"/>
</dbReference>
<dbReference type="OrthoDB" id="9774907at2"/>
<dbReference type="CDD" id="cd01672">
    <property type="entry name" value="TMPK"/>
    <property type="match status" value="1"/>
</dbReference>
<comment type="function">
    <text evidence="11 12">Phosphorylation of dTMP to form dTDP in both de novo and salvage pathways of dTTP synthesis.</text>
</comment>
<dbReference type="InterPro" id="IPR027417">
    <property type="entry name" value="P-loop_NTPase"/>
</dbReference>
<dbReference type="EC" id="2.7.4.9" evidence="2 12"/>
<evidence type="ECO:0000256" key="1">
    <source>
        <dbReference type="ARBA" id="ARBA00009776"/>
    </source>
</evidence>
<sequence length="226" mass="23342">MSAPAGADATPLLTGRLVTLEGVDGAGKSTQARLLAEALRAAGATVTLTREPGGAPGAEAIRRLLVEGEPGRWSALTEVLLFTAARRDHLERTLAPALAAGNVVICDRFVDSTRAYQSAGRGEGATAPRETVDALHRLCIGRDPDLTLVLDLDPAEAAARDGAAKGAETRFEAFGGAFQTRLRAAFRAIAEAEPARCALVDAAGAPDAVARRLRAVVFARLGIAGP</sequence>
<dbReference type="GO" id="GO:0004798">
    <property type="term" value="F:dTMP kinase activity"/>
    <property type="evidence" value="ECO:0007669"/>
    <property type="project" value="UniProtKB-UniRule"/>
</dbReference>
<feature type="binding site" evidence="12">
    <location>
        <begin position="22"/>
        <end position="29"/>
    </location>
    <ligand>
        <name>ATP</name>
        <dbReference type="ChEBI" id="CHEBI:30616"/>
    </ligand>
</feature>
<dbReference type="NCBIfam" id="TIGR00041">
    <property type="entry name" value="DTMP_kinase"/>
    <property type="match status" value="1"/>
</dbReference>
<dbReference type="STRING" id="89524.SAMN05444370_10155"/>
<accession>A0A1H3VFJ9</accession>
<evidence type="ECO:0000256" key="8">
    <source>
        <dbReference type="ARBA" id="ARBA00022840"/>
    </source>
</evidence>
<gene>
    <name evidence="12" type="primary">tmk</name>
    <name evidence="14" type="ORF">SAMN05444370_10155</name>
</gene>
<keyword evidence="4 12" id="KW-0808">Transferase</keyword>
<dbReference type="Pfam" id="PF02223">
    <property type="entry name" value="Thymidylate_kin"/>
    <property type="match status" value="1"/>
</dbReference>
<dbReference type="PANTHER" id="PTHR10344:SF4">
    <property type="entry name" value="UMP-CMP KINASE 2, MITOCHONDRIAL"/>
    <property type="match status" value="1"/>
</dbReference>
<comment type="similarity">
    <text evidence="1 12">Belongs to the thymidylate kinase family.</text>
</comment>
<keyword evidence="7 12" id="KW-0418">Kinase</keyword>
<dbReference type="PROSITE" id="PS01331">
    <property type="entry name" value="THYMIDYLATE_KINASE"/>
    <property type="match status" value="1"/>
</dbReference>
<dbReference type="GO" id="GO:0005829">
    <property type="term" value="C:cytosol"/>
    <property type="evidence" value="ECO:0007669"/>
    <property type="project" value="TreeGrafter"/>
</dbReference>
<dbReference type="RefSeq" id="WP_093247496.1">
    <property type="nucleotide sequence ID" value="NZ_FNQM01000001.1"/>
</dbReference>
<evidence type="ECO:0000313" key="14">
    <source>
        <dbReference type="EMBL" id="SDZ73565.1"/>
    </source>
</evidence>
<dbReference type="EMBL" id="FNQM01000001">
    <property type="protein sequence ID" value="SDZ73565.1"/>
    <property type="molecule type" value="Genomic_DNA"/>
</dbReference>
<dbReference type="GO" id="GO:0005524">
    <property type="term" value="F:ATP binding"/>
    <property type="evidence" value="ECO:0007669"/>
    <property type="project" value="UniProtKB-UniRule"/>
</dbReference>
<evidence type="ECO:0000256" key="6">
    <source>
        <dbReference type="ARBA" id="ARBA00022741"/>
    </source>
</evidence>
<evidence type="ECO:0000256" key="9">
    <source>
        <dbReference type="ARBA" id="ARBA00029962"/>
    </source>
</evidence>
<protein>
    <recommendedName>
        <fullName evidence="3 12">Thymidylate kinase</fullName>
        <ecNumber evidence="2 12">2.7.4.9</ecNumber>
    </recommendedName>
    <alternativeName>
        <fullName evidence="9 12">dTMP kinase</fullName>
    </alternativeName>
</protein>
<evidence type="ECO:0000256" key="5">
    <source>
        <dbReference type="ARBA" id="ARBA00022727"/>
    </source>
</evidence>
<keyword evidence="6 12" id="KW-0547">Nucleotide-binding</keyword>
<keyword evidence="5 12" id="KW-0545">Nucleotide biosynthesis</keyword>
<dbReference type="InterPro" id="IPR018095">
    <property type="entry name" value="Thymidylate_kin_CS"/>
</dbReference>
<feature type="domain" description="Thymidylate kinase-like" evidence="13">
    <location>
        <begin position="20"/>
        <end position="210"/>
    </location>
</feature>
<evidence type="ECO:0000256" key="4">
    <source>
        <dbReference type="ARBA" id="ARBA00022679"/>
    </source>
</evidence>
<evidence type="ECO:0000256" key="7">
    <source>
        <dbReference type="ARBA" id="ARBA00022777"/>
    </source>
</evidence>
<evidence type="ECO:0000256" key="3">
    <source>
        <dbReference type="ARBA" id="ARBA00017144"/>
    </source>
</evidence>
<dbReference type="InterPro" id="IPR018094">
    <property type="entry name" value="Thymidylate_kinase"/>
</dbReference>
<evidence type="ECO:0000259" key="13">
    <source>
        <dbReference type="Pfam" id="PF02223"/>
    </source>
</evidence>
<dbReference type="GO" id="GO:0006233">
    <property type="term" value="P:dTDP biosynthetic process"/>
    <property type="evidence" value="ECO:0007669"/>
    <property type="project" value="InterPro"/>
</dbReference>
<keyword evidence="8 12" id="KW-0067">ATP-binding</keyword>
<dbReference type="InterPro" id="IPR039430">
    <property type="entry name" value="Thymidylate_kin-like_dom"/>
</dbReference>
<dbReference type="AlphaFoldDB" id="A0A1H3VFJ9"/>
<dbReference type="HAMAP" id="MF_00165">
    <property type="entry name" value="Thymidylate_kinase"/>
    <property type="match status" value="1"/>
</dbReference>
<dbReference type="GO" id="GO:0006227">
    <property type="term" value="P:dUDP biosynthetic process"/>
    <property type="evidence" value="ECO:0007669"/>
    <property type="project" value="TreeGrafter"/>
</dbReference>
<dbReference type="SUPFAM" id="SSF52540">
    <property type="entry name" value="P-loop containing nucleoside triphosphate hydrolases"/>
    <property type="match status" value="1"/>
</dbReference>